<dbReference type="STRING" id="2512241.A0A553I4K4"/>
<comment type="caution">
    <text evidence="18">The sequence shown here is derived from an EMBL/GenBank/DDBJ whole genome shotgun (WGS) entry which is preliminary data.</text>
</comment>
<dbReference type="CDD" id="cd21175">
    <property type="entry name" value="LPMO_AA9"/>
    <property type="match status" value="1"/>
</dbReference>
<sequence length="283" mass="30335">MKISYPLVTFFVTTFSPVSAHWVYNRLIVNGEFVGEPYQYIRPSQNGNNFLSDVNSTDMRCNIGGSSGLTNNTETATVRAGDELGFSIGSTFGHPGIQQVYLSRAPDLPSTISSSSSSSSAAAVYDGSGGWARIYSLTTTPTWPNGTGTIGKNSFAEARPGAVDWATHKLTSFLFPLPAETPSGEYLVRAEGMAVHAAHKPGGAQFYVSCAQIRVVNDLLPQVDGSREGFSELGPLVKIPGVYRGDEPGVLLPQFWSSLTRYTTAGPALWPPGTKEQHVAKHL</sequence>
<evidence type="ECO:0000256" key="8">
    <source>
        <dbReference type="ARBA" id="ARBA00023008"/>
    </source>
</evidence>
<evidence type="ECO:0000313" key="19">
    <source>
        <dbReference type="Proteomes" id="UP000319160"/>
    </source>
</evidence>
<keyword evidence="6" id="KW-0136">Cellulose degradation</keyword>
<accession>A0A553I4K4</accession>
<evidence type="ECO:0000313" key="18">
    <source>
        <dbReference type="EMBL" id="TRX95117.1"/>
    </source>
</evidence>
<evidence type="ECO:0000256" key="12">
    <source>
        <dbReference type="ARBA" id="ARBA00023326"/>
    </source>
</evidence>
<dbReference type="OrthoDB" id="3496539at2759"/>
<dbReference type="GO" id="GO:0046872">
    <property type="term" value="F:metal ion binding"/>
    <property type="evidence" value="ECO:0007669"/>
    <property type="project" value="UniProtKB-KW"/>
</dbReference>
<keyword evidence="8" id="KW-0186">Copper</keyword>
<evidence type="ECO:0000256" key="9">
    <source>
        <dbReference type="ARBA" id="ARBA00023033"/>
    </source>
</evidence>
<keyword evidence="5 16" id="KW-0732">Signal</keyword>
<evidence type="ECO:0000256" key="5">
    <source>
        <dbReference type="ARBA" id="ARBA00022729"/>
    </source>
</evidence>
<dbReference type="AlphaFoldDB" id="A0A553I4K4"/>
<dbReference type="PANTHER" id="PTHR33353:SF10">
    <property type="entry name" value="ENDO-BETA-1,4-GLUCANASE D"/>
    <property type="match status" value="1"/>
</dbReference>
<name>A0A553I4K4_9PEZI</name>
<comment type="subcellular location">
    <subcellularLocation>
        <location evidence="2">Secreted</location>
    </subcellularLocation>
</comment>
<evidence type="ECO:0000256" key="13">
    <source>
        <dbReference type="ARBA" id="ARBA00044502"/>
    </source>
</evidence>
<evidence type="ECO:0000259" key="17">
    <source>
        <dbReference type="Pfam" id="PF03443"/>
    </source>
</evidence>
<evidence type="ECO:0000256" key="2">
    <source>
        <dbReference type="ARBA" id="ARBA00004613"/>
    </source>
</evidence>
<gene>
    <name evidence="18" type="ORF">FHL15_003809</name>
</gene>
<evidence type="ECO:0000256" key="4">
    <source>
        <dbReference type="ARBA" id="ARBA00022723"/>
    </source>
</evidence>
<dbReference type="InterPro" id="IPR005103">
    <property type="entry name" value="AA9_LPMO"/>
</dbReference>
<keyword evidence="4" id="KW-0479">Metal-binding</keyword>
<proteinExistence type="inferred from homology"/>
<dbReference type="EMBL" id="VFLP01000017">
    <property type="protein sequence ID" value="TRX95117.1"/>
    <property type="molecule type" value="Genomic_DNA"/>
</dbReference>
<dbReference type="Gene3D" id="2.70.50.70">
    <property type="match status" value="1"/>
</dbReference>
<dbReference type="PANTHER" id="PTHR33353">
    <property type="entry name" value="PUTATIVE (AFU_ORTHOLOGUE AFUA_1G12560)-RELATED"/>
    <property type="match status" value="1"/>
</dbReference>
<dbReference type="Proteomes" id="UP000319160">
    <property type="component" value="Unassembled WGS sequence"/>
</dbReference>
<dbReference type="InterPro" id="IPR049892">
    <property type="entry name" value="AA9"/>
</dbReference>
<evidence type="ECO:0000256" key="14">
    <source>
        <dbReference type="ARBA" id="ARBA00045077"/>
    </source>
</evidence>
<feature type="domain" description="Auxiliary Activity family 9 catalytic" evidence="17">
    <location>
        <begin position="21"/>
        <end position="252"/>
    </location>
</feature>
<dbReference type="GO" id="GO:0005576">
    <property type="term" value="C:extracellular region"/>
    <property type="evidence" value="ECO:0007669"/>
    <property type="project" value="UniProtKB-SubCell"/>
</dbReference>
<organism evidence="18 19">
    <name type="scientific">Xylaria flabelliformis</name>
    <dbReference type="NCBI Taxonomy" id="2512241"/>
    <lineage>
        <taxon>Eukaryota</taxon>
        <taxon>Fungi</taxon>
        <taxon>Dikarya</taxon>
        <taxon>Ascomycota</taxon>
        <taxon>Pezizomycotina</taxon>
        <taxon>Sordariomycetes</taxon>
        <taxon>Xylariomycetidae</taxon>
        <taxon>Xylariales</taxon>
        <taxon>Xylariaceae</taxon>
        <taxon>Xylaria</taxon>
    </lineage>
</organism>
<reference evidence="19" key="1">
    <citation type="submission" date="2019-06" db="EMBL/GenBank/DDBJ databases">
        <title>Draft genome sequence of the griseofulvin-producing fungus Xylaria cubensis strain G536.</title>
        <authorList>
            <person name="Mead M.E."/>
            <person name="Raja H.A."/>
            <person name="Steenwyk J.L."/>
            <person name="Knowles S.L."/>
            <person name="Oberlies N.H."/>
            <person name="Rokas A."/>
        </authorList>
    </citation>
    <scope>NUCLEOTIDE SEQUENCE [LARGE SCALE GENOMIC DNA]</scope>
    <source>
        <strain evidence="19">G536</strain>
    </source>
</reference>
<comment type="catalytic activity">
    <reaction evidence="14">
        <text>[(1-&gt;4)-beta-D-glucosyl]n+m + reduced acceptor + O2 = 4-dehydro-beta-D-glucosyl-[(1-&gt;4)-beta-D-glucosyl]n-1 + [(1-&gt;4)-beta-D-glucosyl]m + acceptor + H2O.</text>
        <dbReference type="EC" id="1.14.99.56"/>
    </reaction>
</comment>
<evidence type="ECO:0000256" key="15">
    <source>
        <dbReference type="ARBA" id="ARBA00047174"/>
    </source>
</evidence>
<evidence type="ECO:0000256" key="7">
    <source>
        <dbReference type="ARBA" id="ARBA00023002"/>
    </source>
</evidence>
<comment type="similarity">
    <text evidence="13">Belongs to the polysaccharide monooxygenase AA9 family.</text>
</comment>
<feature type="signal peptide" evidence="16">
    <location>
        <begin position="1"/>
        <end position="20"/>
    </location>
</feature>
<dbReference type="EC" id="1.14.99.56" evidence="15"/>
<evidence type="ECO:0000256" key="1">
    <source>
        <dbReference type="ARBA" id="ARBA00001973"/>
    </source>
</evidence>
<keyword evidence="19" id="KW-1185">Reference proteome</keyword>
<keyword evidence="9" id="KW-0503">Monooxygenase</keyword>
<feature type="chain" id="PRO_5021781116" description="lytic cellulose monooxygenase (C4-dehydrogenating)" evidence="16">
    <location>
        <begin position="21"/>
        <end position="283"/>
    </location>
</feature>
<keyword evidence="10" id="KW-1015">Disulfide bond</keyword>
<keyword evidence="7" id="KW-0560">Oxidoreductase</keyword>
<dbReference type="Pfam" id="PF03443">
    <property type="entry name" value="AA9"/>
    <property type="match status" value="1"/>
</dbReference>
<evidence type="ECO:0000256" key="3">
    <source>
        <dbReference type="ARBA" id="ARBA00022525"/>
    </source>
</evidence>
<keyword evidence="3" id="KW-0964">Secreted</keyword>
<comment type="cofactor">
    <cofactor evidence="1">
        <name>Cu(2+)</name>
        <dbReference type="ChEBI" id="CHEBI:29036"/>
    </cofactor>
</comment>
<evidence type="ECO:0000256" key="6">
    <source>
        <dbReference type="ARBA" id="ARBA00023001"/>
    </source>
</evidence>
<evidence type="ECO:0000256" key="11">
    <source>
        <dbReference type="ARBA" id="ARBA00023277"/>
    </source>
</evidence>
<evidence type="ECO:0000256" key="10">
    <source>
        <dbReference type="ARBA" id="ARBA00023157"/>
    </source>
</evidence>
<protein>
    <recommendedName>
        <fullName evidence="15">lytic cellulose monooxygenase (C4-dehydrogenating)</fullName>
        <ecNumber evidence="15">1.14.99.56</ecNumber>
    </recommendedName>
</protein>
<dbReference type="GO" id="GO:0030245">
    <property type="term" value="P:cellulose catabolic process"/>
    <property type="evidence" value="ECO:0007669"/>
    <property type="project" value="UniProtKB-KW"/>
</dbReference>
<evidence type="ECO:0000256" key="16">
    <source>
        <dbReference type="SAM" id="SignalP"/>
    </source>
</evidence>
<keyword evidence="11" id="KW-0119">Carbohydrate metabolism</keyword>
<dbReference type="GO" id="GO:0004497">
    <property type="term" value="F:monooxygenase activity"/>
    <property type="evidence" value="ECO:0007669"/>
    <property type="project" value="UniProtKB-KW"/>
</dbReference>
<keyword evidence="12" id="KW-0624">Polysaccharide degradation</keyword>